<dbReference type="Pfam" id="PF00488">
    <property type="entry name" value="MutS_V"/>
    <property type="match status" value="1"/>
</dbReference>
<evidence type="ECO:0000313" key="5">
    <source>
        <dbReference type="EMBL" id="KAL0638041.1"/>
    </source>
</evidence>
<accession>A0ABR3GQ34</accession>
<keyword evidence="1" id="KW-0547">Nucleotide-binding</keyword>
<keyword evidence="3" id="KW-0238">DNA-binding</keyword>
<dbReference type="Gene3D" id="3.40.50.300">
    <property type="entry name" value="P-loop containing nucleotide triphosphate hydrolases"/>
    <property type="match status" value="1"/>
</dbReference>
<organism evidence="5 6">
    <name type="scientific">Discina gigas</name>
    <dbReference type="NCBI Taxonomy" id="1032678"/>
    <lineage>
        <taxon>Eukaryota</taxon>
        <taxon>Fungi</taxon>
        <taxon>Dikarya</taxon>
        <taxon>Ascomycota</taxon>
        <taxon>Pezizomycotina</taxon>
        <taxon>Pezizomycetes</taxon>
        <taxon>Pezizales</taxon>
        <taxon>Discinaceae</taxon>
        <taxon>Discina</taxon>
    </lineage>
</organism>
<evidence type="ECO:0000259" key="4">
    <source>
        <dbReference type="PROSITE" id="PS00486"/>
    </source>
</evidence>
<protein>
    <submittedName>
        <fullName evidence="5">MutS protein 1</fullName>
    </submittedName>
</protein>
<evidence type="ECO:0000313" key="6">
    <source>
        <dbReference type="Proteomes" id="UP001447188"/>
    </source>
</evidence>
<feature type="domain" description="DNA mismatch repair proteins mutS family" evidence="4">
    <location>
        <begin position="72"/>
        <end position="88"/>
    </location>
</feature>
<keyword evidence="6" id="KW-1185">Reference proteome</keyword>
<name>A0ABR3GQ34_9PEZI</name>
<proteinExistence type="predicted"/>
<comment type="caution">
    <text evidence="5">The sequence shown here is derived from an EMBL/GenBank/DDBJ whole genome shotgun (WGS) entry which is preliminary data.</text>
</comment>
<sequence length="196" mass="21351">MAGKSTFLRQNALISILAQIGSFVPAEHAEIGIVDRIFSRVGSADNLFRDQSTFMVEMLETAQILKRATPRSFVIMDEVGRGTTPVDGLAIAYACLHHLYTVNRSRALFATHFHQLAVMAEGFNNVGCYCTDIEEAVDGTFSYIHKLRRGVNTQSHALKVARLAGIPESTIQVAEETLVQLQKQAAGNIGMVGNVG</sequence>
<dbReference type="InterPro" id="IPR027417">
    <property type="entry name" value="P-loop_NTPase"/>
</dbReference>
<keyword evidence="2" id="KW-0067">ATP-binding</keyword>
<dbReference type="PROSITE" id="PS00486">
    <property type="entry name" value="DNA_MISMATCH_REPAIR_2"/>
    <property type="match status" value="1"/>
</dbReference>
<dbReference type="InterPro" id="IPR000432">
    <property type="entry name" value="DNA_mismatch_repair_MutS_C"/>
</dbReference>
<dbReference type="PANTHER" id="PTHR11361">
    <property type="entry name" value="DNA MISMATCH REPAIR PROTEIN MUTS FAMILY MEMBER"/>
    <property type="match status" value="1"/>
</dbReference>
<evidence type="ECO:0000256" key="2">
    <source>
        <dbReference type="ARBA" id="ARBA00022840"/>
    </source>
</evidence>
<evidence type="ECO:0000256" key="3">
    <source>
        <dbReference type="ARBA" id="ARBA00023125"/>
    </source>
</evidence>
<dbReference type="SUPFAM" id="SSF52540">
    <property type="entry name" value="P-loop containing nucleoside triphosphate hydrolases"/>
    <property type="match status" value="1"/>
</dbReference>
<dbReference type="EMBL" id="JBBBZM010000027">
    <property type="protein sequence ID" value="KAL0638041.1"/>
    <property type="molecule type" value="Genomic_DNA"/>
</dbReference>
<dbReference type="PANTHER" id="PTHR11361:SF34">
    <property type="entry name" value="DNA MISMATCH REPAIR PROTEIN MSH1, MITOCHONDRIAL"/>
    <property type="match status" value="1"/>
</dbReference>
<evidence type="ECO:0000256" key="1">
    <source>
        <dbReference type="ARBA" id="ARBA00022741"/>
    </source>
</evidence>
<reference evidence="5 6" key="1">
    <citation type="submission" date="2024-02" db="EMBL/GenBank/DDBJ databases">
        <title>Discinaceae phylogenomics.</title>
        <authorList>
            <person name="Dirks A.C."/>
            <person name="James T.Y."/>
        </authorList>
    </citation>
    <scope>NUCLEOTIDE SEQUENCE [LARGE SCALE GENOMIC DNA]</scope>
    <source>
        <strain evidence="5 6">ACD0624</strain>
    </source>
</reference>
<dbReference type="Proteomes" id="UP001447188">
    <property type="component" value="Unassembled WGS sequence"/>
</dbReference>
<dbReference type="InterPro" id="IPR045076">
    <property type="entry name" value="MutS"/>
</dbReference>
<dbReference type="SMART" id="SM00534">
    <property type="entry name" value="MUTSac"/>
    <property type="match status" value="1"/>
</dbReference>
<gene>
    <name evidence="5" type="primary">msh1_1</name>
    <name evidence="5" type="ORF">Q9L58_002977</name>
</gene>